<comment type="subcellular location">
    <subcellularLocation>
        <location evidence="1">Membrane</location>
        <topology evidence="1">Multi-pass membrane protein</topology>
    </subcellularLocation>
</comment>
<evidence type="ECO:0000256" key="1">
    <source>
        <dbReference type="ARBA" id="ARBA00004141"/>
    </source>
</evidence>
<organism evidence="7 8">
    <name type="scientific">Nocardioides plantarum</name>
    <dbReference type="NCBI Taxonomy" id="29299"/>
    <lineage>
        <taxon>Bacteria</taxon>
        <taxon>Bacillati</taxon>
        <taxon>Actinomycetota</taxon>
        <taxon>Actinomycetes</taxon>
        <taxon>Propionibacteriales</taxon>
        <taxon>Nocardioidaceae</taxon>
        <taxon>Nocardioides</taxon>
    </lineage>
</organism>
<feature type="transmembrane region" description="Helical" evidence="5">
    <location>
        <begin position="20"/>
        <end position="38"/>
    </location>
</feature>
<feature type="transmembrane region" description="Helical" evidence="5">
    <location>
        <begin position="100"/>
        <end position="117"/>
    </location>
</feature>
<dbReference type="RefSeq" id="WP_140007548.1">
    <property type="nucleotide sequence ID" value="NZ_JBHMDG010000015.1"/>
</dbReference>
<accession>A0ABV5KBJ7</accession>
<dbReference type="InterPro" id="IPR026841">
    <property type="entry name" value="Aur1/Ipt1"/>
</dbReference>
<dbReference type="PANTHER" id="PTHR31310">
    <property type="match status" value="1"/>
</dbReference>
<feature type="transmembrane region" description="Helical" evidence="5">
    <location>
        <begin position="318"/>
        <end position="336"/>
    </location>
</feature>
<proteinExistence type="predicted"/>
<dbReference type="EMBL" id="JBHMDG010000015">
    <property type="protein sequence ID" value="MFB9314080.1"/>
    <property type="molecule type" value="Genomic_DNA"/>
</dbReference>
<evidence type="ECO:0000259" key="6">
    <source>
        <dbReference type="Pfam" id="PF14378"/>
    </source>
</evidence>
<dbReference type="Proteomes" id="UP001589750">
    <property type="component" value="Unassembled WGS sequence"/>
</dbReference>
<keyword evidence="8" id="KW-1185">Reference proteome</keyword>
<feature type="domain" description="Inositolphosphotransferase Aur1/Ipt1" evidence="6">
    <location>
        <begin position="135"/>
        <end position="330"/>
    </location>
</feature>
<evidence type="ECO:0000256" key="2">
    <source>
        <dbReference type="ARBA" id="ARBA00022692"/>
    </source>
</evidence>
<evidence type="ECO:0000313" key="7">
    <source>
        <dbReference type="EMBL" id="MFB9314080.1"/>
    </source>
</evidence>
<keyword evidence="3 5" id="KW-1133">Transmembrane helix</keyword>
<feature type="transmembrane region" description="Helical" evidence="5">
    <location>
        <begin position="265"/>
        <end position="287"/>
    </location>
</feature>
<dbReference type="Pfam" id="PF14378">
    <property type="entry name" value="PAP2_3"/>
    <property type="match status" value="1"/>
</dbReference>
<sequence>MEESRPHRGLRGALERNFGYAWAAGLVMAAATVMFSVVAELPIRDPDSLIPGYIRFPAIVLGAVALDVVPRVVARARGRLSDYGSTFAAVLRERWTRAHCLYALGGVGAWYLTYATFRNLKSFVPFVNSHNWDTELRHLDRFLWFGHDPAVVLHHLFGTGWAAQFFSGVYFVWIGLVPISIAIALVWTRRTTAGSWYVTAVAFDWMLGAAVYLMVPSTGPIYTAAQRGQFADLPHTYNTDLADSLWDDRVTVLGDVFGSGTLQTIAAFPSLHVGIMVTICLIVQYVGLARWIRVVSWVFLGLTVLATIYLGWHYFVDVLAGAAVGSVTVWAAALATGNHVGLRPRLAQESDELVDA</sequence>
<dbReference type="InterPro" id="IPR052185">
    <property type="entry name" value="IPC_Synthase-Related"/>
</dbReference>
<evidence type="ECO:0000256" key="4">
    <source>
        <dbReference type="ARBA" id="ARBA00023136"/>
    </source>
</evidence>
<keyword evidence="2 5" id="KW-0812">Transmembrane</keyword>
<feature type="transmembrane region" description="Helical" evidence="5">
    <location>
        <begin position="165"/>
        <end position="187"/>
    </location>
</feature>
<feature type="transmembrane region" description="Helical" evidence="5">
    <location>
        <begin position="50"/>
        <end position="69"/>
    </location>
</feature>
<protein>
    <submittedName>
        <fullName evidence="7">Phosphatase PAP2 family protein</fullName>
    </submittedName>
</protein>
<feature type="transmembrane region" description="Helical" evidence="5">
    <location>
        <begin position="194"/>
        <end position="215"/>
    </location>
</feature>
<keyword evidence="4 5" id="KW-0472">Membrane</keyword>
<reference evidence="7 8" key="1">
    <citation type="submission" date="2024-09" db="EMBL/GenBank/DDBJ databases">
        <authorList>
            <person name="Sun Q."/>
            <person name="Mori K."/>
        </authorList>
    </citation>
    <scope>NUCLEOTIDE SEQUENCE [LARGE SCALE GENOMIC DNA]</scope>
    <source>
        <strain evidence="7 8">JCM 9626</strain>
    </source>
</reference>
<evidence type="ECO:0000313" key="8">
    <source>
        <dbReference type="Proteomes" id="UP001589750"/>
    </source>
</evidence>
<evidence type="ECO:0000256" key="5">
    <source>
        <dbReference type="SAM" id="Phobius"/>
    </source>
</evidence>
<comment type="caution">
    <text evidence="7">The sequence shown here is derived from an EMBL/GenBank/DDBJ whole genome shotgun (WGS) entry which is preliminary data.</text>
</comment>
<feature type="transmembrane region" description="Helical" evidence="5">
    <location>
        <begin position="294"/>
        <end position="312"/>
    </location>
</feature>
<dbReference type="PANTHER" id="PTHR31310:SF7">
    <property type="entry name" value="PA-PHOSPHATASE RELATED-FAMILY PROTEIN DDB_G0268928"/>
    <property type="match status" value="1"/>
</dbReference>
<dbReference type="CDD" id="cd03386">
    <property type="entry name" value="PAP2_Aur1_like"/>
    <property type="match status" value="1"/>
</dbReference>
<name>A0ABV5KBJ7_9ACTN</name>
<evidence type="ECO:0000256" key="3">
    <source>
        <dbReference type="ARBA" id="ARBA00022989"/>
    </source>
</evidence>
<gene>
    <name evidence="7" type="ORF">ACFFRI_13580</name>
</gene>